<dbReference type="AlphaFoldDB" id="A0A1M6IAD8"/>
<evidence type="ECO:0000313" key="3">
    <source>
        <dbReference type="Proteomes" id="UP000184301"/>
    </source>
</evidence>
<dbReference type="STRING" id="1121950.SAMN02745243_00298"/>
<keyword evidence="3" id="KW-1185">Reference proteome</keyword>
<name>A0A1M6IAD8_9FIRM</name>
<dbReference type="GO" id="GO:0003677">
    <property type="term" value="F:DNA binding"/>
    <property type="evidence" value="ECO:0007669"/>
    <property type="project" value="InterPro"/>
</dbReference>
<proteinExistence type="predicted"/>
<dbReference type="PROSITE" id="PS50943">
    <property type="entry name" value="HTH_CROC1"/>
    <property type="match status" value="1"/>
</dbReference>
<dbReference type="SUPFAM" id="SSF47413">
    <property type="entry name" value="lambda repressor-like DNA-binding domains"/>
    <property type="match status" value="1"/>
</dbReference>
<dbReference type="InterPro" id="IPR001387">
    <property type="entry name" value="Cro/C1-type_HTH"/>
</dbReference>
<dbReference type="Pfam" id="PF13560">
    <property type="entry name" value="HTH_31"/>
    <property type="match status" value="1"/>
</dbReference>
<evidence type="ECO:0000313" key="2">
    <source>
        <dbReference type="EMBL" id="SHJ31449.1"/>
    </source>
</evidence>
<feature type="domain" description="HTH cro/C1-type" evidence="1">
    <location>
        <begin position="23"/>
        <end position="77"/>
    </location>
</feature>
<dbReference type="CDD" id="cd00093">
    <property type="entry name" value="HTH_XRE"/>
    <property type="match status" value="1"/>
</dbReference>
<evidence type="ECO:0000259" key="1">
    <source>
        <dbReference type="PROSITE" id="PS50943"/>
    </source>
</evidence>
<reference evidence="2 3" key="1">
    <citation type="submission" date="2016-11" db="EMBL/GenBank/DDBJ databases">
        <authorList>
            <person name="Jaros S."/>
            <person name="Januszkiewicz K."/>
            <person name="Wedrychowicz H."/>
        </authorList>
    </citation>
    <scope>NUCLEOTIDE SEQUENCE [LARGE SCALE GENOMIC DNA]</scope>
    <source>
        <strain evidence="2 3">DSM 15480</strain>
    </source>
</reference>
<dbReference type="Proteomes" id="UP000184301">
    <property type="component" value="Unassembled WGS sequence"/>
</dbReference>
<dbReference type="InterPro" id="IPR010982">
    <property type="entry name" value="Lambda_DNA-bd_dom_sf"/>
</dbReference>
<gene>
    <name evidence="2" type="ORF">SAMN02745243_00298</name>
</gene>
<dbReference type="OrthoDB" id="8690238at2"/>
<organism evidence="2 3">
    <name type="scientific">Hespellia stercorisuis DSM 15480</name>
    <dbReference type="NCBI Taxonomy" id="1121950"/>
    <lineage>
        <taxon>Bacteria</taxon>
        <taxon>Bacillati</taxon>
        <taxon>Bacillota</taxon>
        <taxon>Clostridia</taxon>
        <taxon>Lachnospirales</taxon>
        <taxon>Lachnospiraceae</taxon>
        <taxon>Hespellia</taxon>
    </lineage>
</organism>
<dbReference type="RefSeq" id="WP_073104087.1">
    <property type="nucleotide sequence ID" value="NZ_FQZY01000006.1"/>
</dbReference>
<dbReference type="Gene3D" id="1.10.260.40">
    <property type="entry name" value="lambda repressor-like DNA-binding domains"/>
    <property type="match status" value="1"/>
</dbReference>
<protein>
    <submittedName>
        <fullName evidence="2">Helix-turn-helix domain-containing protein</fullName>
    </submittedName>
</protein>
<sequence>MSKKSVAIMPDTQKNLEVMGEQIKLARLRRNLSTELVAERAGISRGTLWSVEKGAPTVAIGTYAAVLHVLGGLDKEFTLIAKDDEFGRRLQDLNLPTRKRAKRSE</sequence>
<accession>A0A1M6IAD8</accession>
<dbReference type="EMBL" id="FQZY01000006">
    <property type="protein sequence ID" value="SHJ31449.1"/>
    <property type="molecule type" value="Genomic_DNA"/>
</dbReference>